<dbReference type="Proteomes" id="UP001602322">
    <property type="component" value="Unassembled WGS sequence"/>
</dbReference>
<sequence length="122" mass="12817">MTCGVLPAVERWLPAHLTGIADPENVKTITLFATGASSLGYGRAPGGATSRPGSDGSPPKKSRTRPFLQWLGERNTTLAFCGQLDIDAWYAENTEPAAPACEPFSTGPCRAATADAPFPSPR</sequence>
<keyword evidence="3" id="KW-1185">Reference proteome</keyword>
<evidence type="ECO:0000313" key="2">
    <source>
        <dbReference type="EMBL" id="MFF5898971.1"/>
    </source>
</evidence>
<feature type="region of interest" description="Disordered" evidence="1">
    <location>
        <begin position="40"/>
        <end position="64"/>
    </location>
</feature>
<organism evidence="2 3">
    <name type="scientific">Streptomyces argenteolus</name>
    <dbReference type="NCBI Taxonomy" id="67274"/>
    <lineage>
        <taxon>Bacteria</taxon>
        <taxon>Bacillati</taxon>
        <taxon>Actinomycetota</taxon>
        <taxon>Actinomycetes</taxon>
        <taxon>Kitasatosporales</taxon>
        <taxon>Streptomycetaceae</taxon>
        <taxon>Streptomyces</taxon>
    </lineage>
</organism>
<evidence type="ECO:0000256" key="1">
    <source>
        <dbReference type="SAM" id="MobiDB-lite"/>
    </source>
</evidence>
<feature type="region of interest" description="Disordered" evidence="1">
    <location>
        <begin position="100"/>
        <end position="122"/>
    </location>
</feature>
<protein>
    <submittedName>
        <fullName evidence="2">Uncharacterized protein</fullName>
    </submittedName>
</protein>
<dbReference type="RefSeq" id="WP_387905555.1">
    <property type="nucleotide sequence ID" value="NZ_JBIBEG010000007.1"/>
</dbReference>
<accession>A0ABW6XAA6</accession>
<dbReference type="EMBL" id="JBIBEG010000007">
    <property type="protein sequence ID" value="MFF5898971.1"/>
    <property type="molecule type" value="Genomic_DNA"/>
</dbReference>
<reference evidence="2 3" key="1">
    <citation type="submission" date="2024-10" db="EMBL/GenBank/DDBJ databases">
        <title>The Natural Products Discovery Center: Release of the First 8490 Sequenced Strains for Exploring Actinobacteria Biosynthetic Diversity.</title>
        <authorList>
            <person name="Kalkreuter E."/>
            <person name="Kautsar S.A."/>
            <person name="Yang D."/>
            <person name="Bader C.D."/>
            <person name="Teijaro C.N."/>
            <person name="Fluegel L."/>
            <person name="Davis C.M."/>
            <person name="Simpson J.R."/>
            <person name="Lauterbach L."/>
            <person name="Steele A.D."/>
            <person name="Gui C."/>
            <person name="Meng S."/>
            <person name="Li G."/>
            <person name="Viehrig K."/>
            <person name="Ye F."/>
            <person name="Su P."/>
            <person name="Kiefer A.F."/>
            <person name="Nichols A."/>
            <person name="Cepeda A.J."/>
            <person name="Yan W."/>
            <person name="Fan B."/>
            <person name="Jiang Y."/>
            <person name="Adhikari A."/>
            <person name="Zheng C.-J."/>
            <person name="Schuster L."/>
            <person name="Cowan T.M."/>
            <person name="Smanski M.J."/>
            <person name="Chevrette M.G."/>
            <person name="De Carvalho L.P.S."/>
            <person name="Shen B."/>
        </authorList>
    </citation>
    <scope>NUCLEOTIDE SEQUENCE [LARGE SCALE GENOMIC DNA]</scope>
    <source>
        <strain evidence="2 3">NPDC012540</strain>
    </source>
</reference>
<evidence type="ECO:0000313" key="3">
    <source>
        <dbReference type="Proteomes" id="UP001602322"/>
    </source>
</evidence>
<name>A0ABW6XAA6_9ACTN</name>
<gene>
    <name evidence="2" type="ORF">ACFY8O_24040</name>
</gene>
<proteinExistence type="predicted"/>
<comment type="caution">
    <text evidence="2">The sequence shown here is derived from an EMBL/GenBank/DDBJ whole genome shotgun (WGS) entry which is preliminary data.</text>
</comment>